<dbReference type="SUPFAM" id="SSF52402">
    <property type="entry name" value="Adenine nucleotide alpha hydrolases-like"/>
    <property type="match status" value="1"/>
</dbReference>
<dbReference type="CDD" id="cd00293">
    <property type="entry name" value="USP-like"/>
    <property type="match status" value="1"/>
</dbReference>
<dbReference type="RefSeq" id="WP_022565929.1">
    <property type="nucleotide sequence ID" value="NZ_CP018082.1"/>
</dbReference>
<proteinExistence type="inferred from homology"/>
<dbReference type="InterPro" id="IPR006016">
    <property type="entry name" value="UspA"/>
</dbReference>
<dbReference type="InterPro" id="IPR014729">
    <property type="entry name" value="Rossmann-like_a/b/a_fold"/>
</dbReference>
<dbReference type="Gene3D" id="3.40.50.620">
    <property type="entry name" value="HUPs"/>
    <property type="match status" value="1"/>
</dbReference>
<dbReference type="EMBL" id="CP018082">
    <property type="protein sequence ID" value="APE37029.1"/>
    <property type="molecule type" value="Genomic_DNA"/>
</dbReference>
<sequence length="149" mass="16317">MTAYRTILVDTDGSDRSYRVVDRAAELAHATHARLVIVGVRHHIDERTLGVDLDRLGPEAYRLRGTNPVEAILRTACQHALAHGAIDIDTRILSEPTLRALLRLAATAAPDLIITADLCRSTPLARLLSDTPTELARRAHCDILIATTQ</sequence>
<organism evidence="3 4">
    <name type="scientific">Nocardia mangyaensis</name>
    <dbReference type="NCBI Taxonomy" id="2213200"/>
    <lineage>
        <taxon>Bacteria</taxon>
        <taxon>Bacillati</taxon>
        <taxon>Actinomycetota</taxon>
        <taxon>Actinomycetes</taxon>
        <taxon>Mycobacteriales</taxon>
        <taxon>Nocardiaceae</taxon>
        <taxon>Nocardia</taxon>
    </lineage>
</organism>
<keyword evidence="4" id="KW-1185">Reference proteome</keyword>
<evidence type="ECO:0000313" key="3">
    <source>
        <dbReference type="EMBL" id="APE37029.1"/>
    </source>
</evidence>
<dbReference type="KEGG" id="nsl:BOX37_27355"/>
<reference evidence="3" key="1">
    <citation type="submission" date="2016-11" db="EMBL/GenBank/DDBJ databases">
        <authorList>
            <person name="Jaros S."/>
            <person name="Januszkiewicz K."/>
            <person name="Wedrychowicz H."/>
        </authorList>
    </citation>
    <scope>NUCLEOTIDE SEQUENCE [LARGE SCALE GENOMIC DNA]</scope>
    <source>
        <strain evidence="3">Y48</strain>
    </source>
</reference>
<dbReference type="GeneID" id="91518172"/>
<comment type="similarity">
    <text evidence="1">Belongs to the universal stress protein A family.</text>
</comment>
<protein>
    <recommendedName>
        <fullName evidence="2">UspA domain-containing protein</fullName>
    </recommendedName>
</protein>
<evidence type="ECO:0000259" key="2">
    <source>
        <dbReference type="Pfam" id="PF00582"/>
    </source>
</evidence>
<dbReference type="Proteomes" id="UP000183810">
    <property type="component" value="Chromosome"/>
</dbReference>
<name>A0A1J0VYE5_9NOCA</name>
<dbReference type="Pfam" id="PF00582">
    <property type="entry name" value="Usp"/>
    <property type="match status" value="1"/>
</dbReference>
<gene>
    <name evidence="3" type="ORF">BOX37_27355</name>
</gene>
<dbReference type="PRINTS" id="PR01438">
    <property type="entry name" value="UNVRSLSTRESS"/>
</dbReference>
<evidence type="ECO:0000313" key="4">
    <source>
        <dbReference type="Proteomes" id="UP000183810"/>
    </source>
</evidence>
<dbReference type="InterPro" id="IPR006015">
    <property type="entry name" value="Universal_stress_UspA"/>
</dbReference>
<evidence type="ECO:0000256" key="1">
    <source>
        <dbReference type="ARBA" id="ARBA00008791"/>
    </source>
</evidence>
<accession>A0A1J0VYE5</accession>
<dbReference type="OrthoDB" id="4551131at2"/>
<dbReference type="AlphaFoldDB" id="A0A1J0VYE5"/>
<feature type="domain" description="UspA" evidence="2">
    <location>
        <begin position="4"/>
        <end position="145"/>
    </location>
</feature>